<dbReference type="InterPro" id="IPR002593">
    <property type="entry name" value="DX"/>
</dbReference>
<dbReference type="OMA" id="CKSGHCC"/>
<gene>
    <name evidence="3" type="ORF">CRE_31106</name>
</gene>
<dbReference type="Proteomes" id="UP000008281">
    <property type="component" value="Unassembled WGS sequence"/>
</dbReference>
<evidence type="ECO:0000256" key="2">
    <source>
        <dbReference type="SAM" id="Phobius"/>
    </source>
</evidence>
<keyword evidence="2" id="KW-0472">Membrane</keyword>
<dbReference type="RefSeq" id="XP_003112445.2">
    <property type="nucleotide sequence ID" value="XM_003112397.2"/>
</dbReference>
<dbReference type="AlphaFoldDB" id="E3LUN1"/>
<dbReference type="HOGENOM" id="CLU_790472_0_0_1"/>
<keyword evidence="4" id="KW-1185">Reference proteome</keyword>
<keyword evidence="2" id="KW-0812">Transmembrane</keyword>
<organism evidence="4">
    <name type="scientific">Caenorhabditis remanei</name>
    <name type="common">Caenorhabditis vulgaris</name>
    <dbReference type="NCBI Taxonomy" id="31234"/>
    <lineage>
        <taxon>Eukaryota</taxon>
        <taxon>Metazoa</taxon>
        <taxon>Ecdysozoa</taxon>
        <taxon>Nematoda</taxon>
        <taxon>Chromadorea</taxon>
        <taxon>Rhabditida</taxon>
        <taxon>Rhabditina</taxon>
        <taxon>Rhabditomorpha</taxon>
        <taxon>Rhabditoidea</taxon>
        <taxon>Rhabditidae</taxon>
        <taxon>Peloderinae</taxon>
        <taxon>Caenorhabditis</taxon>
    </lineage>
</organism>
<dbReference type="PANTHER" id="PTHR36157:SF1">
    <property type="entry name" value="DOMAIN OF UNKNOWN FUNCTION DX DOMAIN-CONTAINING PROTEIN"/>
    <property type="match status" value="1"/>
</dbReference>
<feature type="transmembrane region" description="Helical" evidence="2">
    <location>
        <begin position="16"/>
        <end position="32"/>
    </location>
</feature>
<dbReference type="GeneID" id="9824017"/>
<dbReference type="PANTHER" id="PTHR36157">
    <property type="entry name" value="PROTEIN CBG12671-RELATED"/>
    <property type="match status" value="1"/>
</dbReference>
<protein>
    <submittedName>
        <fullName evidence="3">Uncharacterized protein</fullName>
    </submittedName>
</protein>
<evidence type="ECO:0000256" key="1">
    <source>
        <dbReference type="SAM" id="MobiDB-lite"/>
    </source>
</evidence>
<feature type="compositionally biased region" description="Low complexity" evidence="1">
    <location>
        <begin position="52"/>
        <end position="67"/>
    </location>
</feature>
<sequence length="373" mass="42289">MNIDASERSYSPGSMWLFYIFFIILIAITISTETKAPPKLTKTPQIPNKTQVSSTITTPKTSKKPVTPTELEFTNKTKFDVKVCPFGYSSSNQKTCEQQQDCQTDMKLNSYCSETGICCQENEDEDDSLCYDKRLPLFGEPKCTIDSECRDYGAVCKSGHCCPNFHYTANETFRPPSHFYISNFSCSPGKPIPPGFQFAYCSKASETIAYLGVVDKCGRIQHIVNDSKCVFDFDCPPGNICVRTTADGVCFKDPEDCATSIYYKITVTCCYTSFVSMILYFMTRACYEHPLKISEMNPFVDLQLYSVTEEAEDEAMERYGTENMSEEEITAIRMNAARKAWDEDVKSMNRPALEYVLNWCGYVVEHSEEENES</sequence>
<proteinExistence type="predicted"/>
<dbReference type="OrthoDB" id="5820566at2759"/>
<reference evidence="3" key="1">
    <citation type="submission" date="2007-07" db="EMBL/GenBank/DDBJ databases">
        <title>PCAP assembly of the Caenorhabditis remanei genome.</title>
        <authorList>
            <consortium name="The Caenorhabditis remanei Sequencing Consortium"/>
            <person name="Wilson R.K."/>
        </authorList>
    </citation>
    <scope>NUCLEOTIDE SEQUENCE [LARGE SCALE GENOMIC DNA]</scope>
    <source>
        <strain evidence="3">PB4641</strain>
    </source>
</reference>
<dbReference type="eggNOG" id="ENOG502TH0H">
    <property type="taxonomic scope" value="Eukaryota"/>
</dbReference>
<feature type="compositionally biased region" description="Polar residues" evidence="1">
    <location>
        <begin position="42"/>
        <end position="51"/>
    </location>
</feature>
<accession>E3LUN1</accession>
<evidence type="ECO:0000313" key="4">
    <source>
        <dbReference type="Proteomes" id="UP000008281"/>
    </source>
</evidence>
<dbReference type="KEGG" id="crq:GCK72_017879"/>
<feature type="region of interest" description="Disordered" evidence="1">
    <location>
        <begin position="39"/>
        <end position="67"/>
    </location>
</feature>
<dbReference type="CTD" id="9824017"/>
<keyword evidence="2" id="KW-1133">Transmembrane helix</keyword>
<dbReference type="Pfam" id="PF01666">
    <property type="entry name" value="DX"/>
    <property type="match status" value="1"/>
</dbReference>
<name>E3LUN1_CAERE</name>
<evidence type="ECO:0000313" key="3">
    <source>
        <dbReference type="EMBL" id="EFP10966.1"/>
    </source>
</evidence>
<dbReference type="EMBL" id="DS268415">
    <property type="protein sequence ID" value="EFP10966.1"/>
    <property type="molecule type" value="Genomic_DNA"/>
</dbReference>